<evidence type="ECO:0000256" key="4">
    <source>
        <dbReference type="ARBA" id="ARBA00022842"/>
    </source>
</evidence>
<comment type="caution">
    <text evidence="5">The sequence shown here is derived from an EMBL/GenBank/DDBJ whole genome shotgun (WGS) entry which is preliminary data.</text>
</comment>
<protein>
    <submittedName>
        <fullName evidence="5">HAD family hydrolase</fullName>
    </submittedName>
</protein>
<keyword evidence="3" id="KW-0479">Metal-binding</keyword>
<name>A0ABW4X746_9ACTN</name>
<organism evidence="5 6">
    <name type="scientific">Blastococcus deserti</name>
    <dbReference type="NCBI Taxonomy" id="2259033"/>
    <lineage>
        <taxon>Bacteria</taxon>
        <taxon>Bacillati</taxon>
        <taxon>Actinomycetota</taxon>
        <taxon>Actinomycetes</taxon>
        <taxon>Geodermatophilales</taxon>
        <taxon>Geodermatophilaceae</taxon>
        <taxon>Blastococcus</taxon>
    </lineage>
</organism>
<sequence>MPLDPTPLLEQVQVLLCDADGNLFPSEEPAFDASVEVTNAFLASLGSDRRFTAGELRLATTGLNFRSTARRLAAEAGVPDVDVEPWVLEEKKAVTEHLARTLRPHAPTSAALTALAEQVPLAAVSSSALARLAGCFTATGLDELIPPDRRFSAEDSLPTPTSKPDPAIYLHACAQLGIPPEAGLAVEDSLPGAQSAVAAGCPTLGNLLFVAPEEREERAAALRGAGVLAVVSSWQEVADLLLPALAGRAAAAGETDGNLLTTGAAR</sequence>
<comment type="cofactor">
    <cofactor evidence="1">
        <name>Mg(2+)</name>
        <dbReference type="ChEBI" id="CHEBI:18420"/>
    </cofactor>
</comment>
<evidence type="ECO:0000313" key="6">
    <source>
        <dbReference type="Proteomes" id="UP001597402"/>
    </source>
</evidence>
<evidence type="ECO:0000256" key="1">
    <source>
        <dbReference type="ARBA" id="ARBA00001946"/>
    </source>
</evidence>
<evidence type="ECO:0000256" key="3">
    <source>
        <dbReference type="ARBA" id="ARBA00022723"/>
    </source>
</evidence>
<dbReference type="SFLD" id="SFLDG01129">
    <property type="entry name" value="C1.5:_HAD__Beta-PGM__Phosphata"/>
    <property type="match status" value="1"/>
</dbReference>
<dbReference type="InterPro" id="IPR036412">
    <property type="entry name" value="HAD-like_sf"/>
</dbReference>
<dbReference type="InterPro" id="IPR006439">
    <property type="entry name" value="HAD-SF_hydro_IA"/>
</dbReference>
<gene>
    <name evidence="5" type="ORF">ACFSHS_03520</name>
</gene>
<dbReference type="Gene3D" id="1.10.150.240">
    <property type="entry name" value="Putative phosphatase, domain 2"/>
    <property type="match status" value="1"/>
</dbReference>
<comment type="similarity">
    <text evidence="2">Belongs to the HAD-like hydrolase superfamily. CbbY/CbbZ/Gph/YieH family.</text>
</comment>
<dbReference type="InterPro" id="IPR051600">
    <property type="entry name" value="Beta-PGM-like"/>
</dbReference>
<evidence type="ECO:0000256" key="2">
    <source>
        <dbReference type="ARBA" id="ARBA00006171"/>
    </source>
</evidence>
<keyword evidence="4" id="KW-0460">Magnesium</keyword>
<dbReference type="CDD" id="cd07505">
    <property type="entry name" value="HAD_BPGM-like"/>
    <property type="match status" value="1"/>
</dbReference>
<proteinExistence type="inferred from homology"/>
<dbReference type="EMBL" id="JBHUHP010000002">
    <property type="protein sequence ID" value="MFD2090633.1"/>
    <property type="molecule type" value="Genomic_DNA"/>
</dbReference>
<dbReference type="Pfam" id="PF00702">
    <property type="entry name" value="Hydrolase"/>
    <property type="match status" value="1"/>
</dbReference>
<accession>A0ABW4X746</accession>
<dbReference type="Proteomes" id="UP001597402">
    <property type="component" value="Unassembled WGS sequence"/>
</dbReference>
<dbReference type="NCBIfam" id="TIGR01509">
    <property type="entry name" value="HAD-SF-IA-v3"/>
    <property type="match status" value="1"/>
</dbReference>
<dbReference type="InterPro" id="IPR023198">
    <property type="entry name" value="PGP-like_dom2"/>
</dbReference>
<dbReference type="GO" id="GO:0016787">
    <property type="term" value="F:hydrolase activity"/>
    <property type="evidence" value="ECO:0007669"/>
    <property type="project" value="UniProtKB-KW"/>
</dbReference>
<evidence type="ECO:0000313" key="5">
    <source>
        <dbReference type="EMBL" id="MFD2090633.1"/>
    </source>
</evidence>
<dbReference type="InterPro" id="IPR023214">
    <property type="entry name" value="HAD_sf"/>
</dbReference>
<reference evidence="6" key="1">
    <citation type="journal article" date="2019" name="Int. J. Syst. Evol. Microbiol.">
        <title>The Global Catalogue of Microorganisms (GCM) 10K type strain sequencing project: providing services to taxonomists for standard genome sequencing and annotation.</title>
        <authorList>
            <consortium name="The Broad Institute Genomics Platform"/>
            <consortium name="The Broad Institute Genome Sequencing Center for Infectious Disease"/>
            <person name="Wu L."/>
            <person name="Ma J."/>
        </authorList>
    </citation>
    <scope>NUCLEOTIDE SEQUENCE [LARGE SCALE GENOMIC DNA]</scope>
    <source>
        <strain evidence="6">JCM 3338</strain>
    </source>
</reference>
<dbReference type="SUPFAM" id="SSF56784">
    <property type="entry name" value="HAD-like"/>
    <property type="match status" value="1"/>
</dbReference>
<keyword evidence="6" id="KW-1185">Reference proteome</keyword>
<dbReference type="PANTHER" id="PTHR46193">
    <property type="entry name" value="6-PHOSPHOGLUCONATE PHOSPHATASE"/>
    <property type="match status" value="1"/>
</dbReference>
<dbReference type="Gene3D" id="3.40.50.1000">
    <property type="entry name" value="HAD superfamily/HAD-like"/>
    <property type="match status" value="1"/>
</dbReference>
<dbReference type="PANTHER" id="PTHR46193:SF10">
    <property type="entry name" value="6-PHOSPHOGLUCONATE PHOSPHATASE"/>
    <property type="match status" value="1"/>
</dbReference>
<keyword evidence="5" id="KW-0378">Hydrolase</keyword>
<dbReference type="SFLD" id="SFLDS00003">
    <property type="entry name" value="Haloacid_Dehalogenase"/>
    <property type="match status" value="1"/>
</dbReference>
<dbReference type="RefSeq" id="WP_376871811.1">
    <property type="nucleotide sequence ID" value="NZ_JBHUHP010000002.1"/>
</dbReference>